<reference evidence="6 7" key="1">
    <citation type="submission" date="2019-04" db="EMBL/GenBank/DDBJ databases">
        <authorList>
            <person name="Hwang J.C."/>
        </authorList>
    </citation>
    <scope>NUCLEOTIDE SEQUENCE [LARGE SCALE GENOMIC DNA]</scope>
    <source>
        <strain evidence="6 7">IMCC35002</strain>
    </source>
</reference>
<keyword evidence="3" id="KW-0998">Cell outer membrane</keyword>
<dbReference type="RefSeq" id="WP_136861944.1">
    <property type="nucleotide sequence ID" value="NZ_SWCJ01000002.1"/>
</dbReference>
<accession>A0A4U1BTM4</accession>
<proteinExistence type="predicted"/>
<dbReference type="PRINTS" id="PR01021">
    <property type="entry name" value="OMPADOMAIN"/>
</dbReference>
<dbReference type="PANTHER" id="PTHR30329:SF21">
    <property type="entry name" value="LIPOPROTEIN YIAD-RELATED"/>
    <property type="match status" value="1"/>
</dbReference>
<dbReference type="InterPro" id="IPR006664">
    <property type="entry name" value="OMP_bac"/>
</dbReference>
<organism evidence="6 7">
    <name type="scientific">Ferrimonas aestuarii</name>
    <dbReference type="NCBI Taxonomy" id="2569539"/>
    <lineage>
        <taxon>Bacteria</taxon>
        <taxon>Pseudomonadati</taxon>
        <taxon>Pseudomonadota</taxon>
        <taxon>Gammaproteobacteria</taxon>
        <taxon>Alteromonadales</taxon>
        <taxon>Ferrimonadaceae</taxon>
        <taxon>Ferrimonas</taxon>
    </lineage>
</organism>
<dbReference type="InterPro" id="IPR050330">
    <property type="entry name" value="Bact_OuterMem_StrucFunc"/>
</dbReference>
<comment type="caution">
    <text evidence="6">The sequence shown here is derived from an EMBL/GenBank/DDBJ whole genome shotgun (WGS) entry which is preliminary data.</text>
</comment>
<evidence type="ECO:0000256" key="2">
    <source>
        <dbReference type="ARBA" id="ARBA00023136"/>
    </source>
</evidence>
<dbReference type="OrthoDB" id="5587802at2"/>
<dbReference type="Proteomes" id="UP000305675">
    <property type="component" value="Unassembled WGS sequence"/>
</dbReference>
<dbReference type="Gene3D" id="3.30.1330.60">
    <property type="entry name" value="OmpA-like domain"/>
    <property type="match status" value="1"/>
</dbReference>
<evidence type="ECO:0000313" key="6">
    <source>
        <dbReference type="EMBL" id="TKB57298.1"/>
    </source>
</evidence>
<keyword evidence="2 4" id="KW-0472">Membrane</keyword>
<dbReference type="CDD" id="cd07185">
    <property type="entry name" value="OmpA_C-like"/>
    <property type="match status" value="1"/>
</dbReference>
<dbReference type="GO" id="GO:0009279">
    <property type="term" value="C:cell outer membrane"/>
    <property type="evidence" value="ECO:0007669"/>
    <property type="project" value="UniProtKB-SubCell"/>
</dbReference>
<keyword evidence="7" id="KW-1185">Reference proteome</keyword>
<dbReference type="InterPro" id="IPR006665">
    <property type="entry name" value="OmpA-like"/>
</dbReference>
<protein>
    <submittedName>
        <fullName evidence="6">OmpA family protein</fullName>
    </submittedName>
</protein>
<dbReference type="PROSITE" id="PS51123">
    <property type="entry name" value="OMPA_2"/>
    <property type="match status" value="1"/>
</dbReference>
<evidence type="ECO:0000313" key="7">
    <source>
        <dbReference type="Proteomes" id="UP000305675"/>
    </source>
</evidence>
<dbReference type="PANTHER" id="PTHR30329">
    <property type="entry name" value="STATOR ELEMENT OF FLAGELLAR MOTOR COMPLEX"/>
    <property type="match status" value="1"/>
</dbReference>
<name>A0A4U1BTM4_9GAMM</name>
<sequence length="307" mass="33712">MKLSVLAISGLLPLLSGCVQWPDEGQGGMAHEDTPWDSYLMSQAFLAEHQALRQRVAESQQQIELLRLRGAIACLPERHYQASMLLDQVRGELAEGLYADANECLLLLEEQLYRLGVRLNHLIQHQACGAVKYWSVAQQAQPSQPQADTFPSPLLLEGLLESEQFATDKAELLPEFQHRLMRLAKALADQPQLQLTIMGHTDSRGSDAYNLSLAQSRAVAVKTALIAFGASPEQLIVSSLGEAMPIGDNASATGQLANRRVSFKVVSIDAGSETTAAVTPLPQPSREDTQMFLPALPLKQWPNELRR</sequence>
<dbReference type="InterPro" id="IPR036737">
    <property type="entry name" value="OmpA-like_sf"/>
</dbReference>
<evidence type="ECO:0000256" key="4">
    <source>
        <dbReference type="PROSITE-ProRule" id="PRU00473"/>
    </source>
</evidence>
<comment type="subcellular location">
    <subcellularLocation>
        <location evidence="1">Cell outer membrane</location>
    </subcellularLocation>
</comment>
<dbReference type="PROSITE" id="PS51257">
    <property type="entry name" value="PROKAR_LIPOPROTEIN"/>
    <property type="match status" value="1"/>
</dbReference>
<feature type="domain" description="OmpA-like" evidence="5">
    <location>
        <begin position="152"/>
        <end position="269"/>
    </location>
</feature>
<dbReference type="EMBL" id="SWCJ01000002">
    <property type="protein sequence ID" value="TKB57298.1"/>
    <property type="molecule type" value="Genomic_DNA"/>
</dbReference>
<evidence type="ECO:0000256" key="1">
    <source>
        <dbReference type="ARBA" id="ARBA00004442"/>
    </source>
</evidence>
<evidence type="ECO:0000256" key="3">
    <source>
        <dbReference type="ARBA" id="ARBA00023237"/>
    </source>
</evidence>
<dbReference type="SUPFAM" id="SSF103088">
    <property type="entry name" value="OmpA-like"/>
    <property type="match status" value="1"/>
</dbReference>
<dbReference type="Pfam" id="PF00691">
    <property type="entry name" value="OmpA"/>
    <property type="match status" value="1"/>
</dbReference>
<gene>
    <name evidence="6" type="ORF">FCL42_03195</name>
</gene>
<dbReference type="AlphaFoldDB" id="A0A4U1BTM4"/>
<evidence type="ECO:0000259" key="5">
    <source>
        <dbReference type="PROSITE" id="PS51123"/>
    </source>
</evidence>